<evidence type="ECO:0000313" key="7">
    <source>
        <dbReference type="Proteomes" id="UP000676386"/>
    </source>
</evidence>
<dbReference type="InterPro" id="IPR036388">
    <property type="entry name" value="WH-like_DNA-bd_sf"/>
</dbReference>
<evidence type="ECO:0000256" key="1">
    <source>
        <dbReference type="ARBA" id="ARBA00010641"/>
    </source>
</evidence>
<organism evidence="6 7">
    <name type="scientific">Chitinophaga hostae</name>
    <dbReference type="NCBI Taxonomy" id="2831022"/>
    <lineage>
        <taxon>Bacteria</taxon>
        <taxon>Pseudomonadati</taxon>
        <taxon>Bacteroidota</taxon>
        <taxon>Chitinophagia</taxon>
        <taxon>Chitinophagales</taxon>
        <taxon>Chitinophagaceae</taxon>
        <taxon>Chitinophaga</taxon>
    </lineage>
</organism>
<name>A0ABS5J239_9BACT</name>
<dbReference type="Pfam" id="PF04542">
    <property type="entry name" value="Sigma70_r2"/>
    <property type="match status" value="1"/>
</dbReference>
<keyword evidence="3" id="KW-0731">Sigma factor</keyword>
<reference evidence="6 7" key="1">
    <citation type="submission" date="2021-04" db="EMBL/GenBank/DDBJ databases">
        <title>Chitinophaga sp. nov., isolated from the rhizosphere soil.</title>
        <authorList>
            <person name="He S."/>
        </authorList>
    </citation>
    <scope>NUCLEOTIDE SEQUENCE [LARGE SCALE GENOMIC DNA]</scope>
    <source>
        <strain evidence="6 7">2R12</strain>
    </source>
</reference>
<protein>
    <submittedName>
        <fullName evidence="6">RNA polymerase sigma-70 factor</fullName>
    </submittedName>
</protein>
<gene>
    <name evidence="6" type="ORF">KE626_18425</name>
</gene>
<dbReference type="InterPro" id="IPR000792">
    <property type="entry name" value="Tscrpt_reg_LuxR_C"/>
</dbReference>
<dbReference type="EMBL" id="JAGTXB010000008">
    <property type="protein sequence ID" value="MBS0029306.1"/>
    <property type="molecule type" value="Genomic_DNA"/>
</dbReference>
<accession>A0ABS5J239</accession>
<dbReference type="InterPro" id="IPR007627">
    <property type="entry name" value="RNA_pol_sigma70_r2"/>
</dbReference>
<dbReference type="NCBIfam" id="TIGR02985">
    <property type="entry name" value="Sig70_bacteroi1"/>
    <property type="match status" value="1"/>
</dbReference>
<dbReference type="NCBIfam" id="TIGR02937">
    <property type="entry name" value="sigma70-ECF"/>
    <property type="match status" value="1"/>
</dbReference>
<comment type="caution">
    <text evidence="6">The sequence shown here is derived from an EMBL/GenBank/DDBJ whole genome shotgun (WGS) entry which is preliminary data.</text>
</comment>
<dbReference type="InterPro" id="IPR039425">
    <property type="entry name" value="RNA_pol_sigma-70-like"/>
</dbReference>
<sequence length="196" mass="22735">MDTVIQRHLEDWLNGDEAAYQLVFRYYYQRLLSFAVRFLKDRKLAEEITMDTLLKVWQNKTIIANTGTFQSYIFVILRNELVSATRKRTLHMVPIDGLEDEWQADTPEAIWATREVLEQYQHCLARLSPKRREVFLLSREEGLSHADIARQLGLSVFTVKNHIKAALQFLKAELPQAGVMSVLYGTFLLDSIAMLS</sequence>
<proteinExistence type="inferred from homology"/>
<dbReference type="InterPro" id="IPR014327">
    <property type="entry name" value="RNA_pol_sigma70_bacteroid"/>
</dbReference>
<dbReference type="SUPFAM" id="SSF88946">
    <property type="entry name" value="Sigma2 domain of RNA polymerase sigma factors"/>
    <property type="match status" value="1"/>
</dbReference>
<dbReference type="Pfam" id="PF08281">
    <property type="entry name" value="Sigma70_r4_2"/>
    <property type="match status" value="1"/>
</dbReference>
<dbReference type="PANTHER" id="PTHR43133">
    <property type="entry name" value="RNA POLYMERASE ECF-TYPE SIGMA FACTO"/>
    <property type="match status" value="1"/>
</dbReference>
<keyword evidence="4" id="KW-0804">Transcription</keyword>
<keyword evidence="7" id="KW-1185">Reference proteome</keyword>
<comment type="similarity">
    <text evidence="1">Belongs to the sigma-70 factor family. ECF subfamily.</text>
</comment>
<dbReference type="Gene3D" id="1.10.1740.10">
    <property type="match status" value="1"/>
</dbReference>
<dbReference type="Gene3D" id="1.10.10.10">
    <property type="entry name" value="Winged helix-like DNA-binding domain superfamily/Winged helix DNA-binding domain"/>
    <property type="match status" value="1"/>
</dbReference>
<keyword evidence="2" id="KW-0805">Transcription regulation</keyword>
<dbReference type="SUPFAM" id="SSF88659">
    <property type="entry name" value="Sigma3 and sigma4 domains of RNA polymerase sigma factors"/>
    <property type="match status" value="1"/>
</dbReference>
<dbReference type="RefSeq" id="WP_211974395.1">
    <property type="nucleotide sequence ID" value="NZ_CBFHAM010000011.1"/>
</dbReference>
<dbReference type="PANTHER" id="PTHR43133:SF46">
    <property type="entry name" value="RNA POLYMERASE SIGMA-70 FACTOR ECF SUBFAMILY"/>
    <property type="match status" value="1"/>
</dbReference>
<evidence type="ECO:0000259" key="5">
    <source>
        <dbReference type="SMART" id="SM00421"/>
    </source>
</evidence>
<feature type="domain" description="HTH luxR-type" evidence="5">
    <location>
        <begin position="124"/>
        <end position="181"/>
    </location>
</feature>
<evidence type="ECO:0000256" key="4">
    <source>
        <dbReference type="ARBA" id="ARBA00023163"/>
    </source>
</evidence>
<evidence type="ECO:0000256" key="2">
    <source>
        <dbReference type="ARBA" id="ARBA00023015"/>
    </source>
</evidence>
<evidence type="ECO:0000313" key="6">
    <source>
        <dbReference type="EMBL" id="MBS0029306.1"/>
    </source>
</evidence>
<dbReference type="Proteomes" id="UP000676386">
    <property type="component" value="Unassembled WGS sequence"/>
</dbReference>
<dbReference type="InterPro" id="IPR014284">
    <property type="entry name" value="RNA_pol_sigma-70_dom"/>
</dbReference>
<dbReference type="CDD" id="cd06171">
    <property type="entry name" value="Sigma70_r4"/>
    <property type="match status" value="1"/>
</dbReference>
<dbReference type="InterPro" id="IPR013249">
    <property type="entry name" value="RNA_pol_sigma70_r4_t2"/>
</dbReference>
<dbReference type="InterPro" id="IPR013324">
    <property type="entry name" value="RNA_pol_sigma_r3/r4-like"/>
</dbReference>
<dbReference type="InterPro" id="IPR013325">
    <property type="entry name" value="RNA_pol_sigma_r2"/>
</dbReference>
<dbReference type="SMART" id="SM00421">
    <property type="entry name" value="HTH_LUXR"/>
    <property type="match status" value="1"/>
</dbReference>
<evidence type="ECO:0000256" key="3">
    <source>
        <dbReference type="ARBA" id="ARBA00023082"/>
    </source>
</evidence>